<gene>
    <name evidence="1" type="ORF">U0035_09790</name>
</gene>
<evidence type="ECO:0000313" key="1">
    <source>
        <dbReference type="EMBL" id="WQD40437.1"/>
    </source>
</evidence>
<proteinExistence type="predicted"/>
<reference evidence="1 2" key="1">
    <citation type="submission" date="2023-12" db="EMBL/GenBank/DDBJ databases">
        <title>Genome sequencing and assembly of bacterial species from a model synthetic community.</title>
        <authorList>
            <person name="Hogle S.L."/>
        </authorList>
    </citation>
    <scope>NUCLEOTIDE SEQUENCE [LARGE SCALE GENOMIC DNA]</scope>
    <source>
        <strain evidence="1 2">HAMBI_3031</strain>
    </source>
</reference>
<dbReference type="InterPro" id="IPR039498">
    <property type="entry name" value="NTP_transf_5"/>
</dbReference>
<keyword evidence="2" id="KW-1185">Reference proteome</keyword>
<organism evidence="1 2">
    <name type="scientific">Niabella yanshanensis</name>
    <dbReference type="NCBI Taxonomy" id="577386"/>
    <lineage>
        <taxon>Bacteria</taxon>
        <taxon>Pseudomonadati</taxon>
        <taxon>Bacteroidota</taxon>
        <taxon>Chitinophagia</taxon>
        <taxon>Chitinophagales</taxon>
        <taxon>Chitinophagaceae</taxon>
        <taxon>Niabella</taxon>
    </lineage>
</organism>
<sequence length="408" mass="47687">MMIPIEDVKSKYGTEISMVLLCCRLHFDTEKLATLQHCIDTYEINWDDVIYLSRYHRIEPIVYKILSKANLPAAIALRVKQSQLLLVQNNFKQALETERIIELLETRDIECTPYKGVAFSMQFYGDIISRESSDIDLVISHKDFGEVLKLMTADGYIFENEVEYNYYKKDIFDKSNSLNFDKFKKDVREFHIEFHWRITENFIQVHSEAHRQLFNNSDKIVLAKREVNALNVNAHYVTIFIHHSNHDGFRVLKNLVDLCQFLPSNNPAIDINYIKKAFKNLRLVKAAEVCCYLAAEVLGVHLPFSTANNDNKIPEKLKAFFVERLLGKRSYRDTALDNLDNRSQLYLKDSLSEKIAFIFAGFKQRTSPSPEDLQTLKLNRNLHFLYPAIKSFRLFTKGIDKKHIKKQK</sequence>
<protein>
    <submittedName>
        <fullName evidence="1">Nucleotidyltransferase family protein</fullName>
    </submittedName>
</protein>
<dbReference type="RefSeq" id="WP_114792131.1">
    <property type="nucleotide sequence ID" value="NZ_CP139960.1"/>
</dbReference>
<evidence type="ECO:0000313" key="2">
    <source>
        <dbReference type="Proteomes" id="UP001325680"/>
    </source>
</evidence>
<dbReference type="Proteomes" id="UP001325680">
    <property type="component" value="Chromosome"/>
</dbReference>
<accession>A0ABZ0WCJ4</accession>
<dbReference type="Gene3D" id="3.30.460.40">
    <property type="match status" value="1"/>
</dbReference>
<name>A0ABZ0WCJ4_9BACT</name>
<dbReference type="Pfam" id="PF14907">
    <property type="entry name" value="NTP_transf_5"/>
    <property type="match status" value="1"/>
</dbReference>
<dbReference type="EMBL" id="CP139960">
    <property type="protein sequence ID" value="WQD40437.1"/>
    <property type="molecule type" value="Genomic_DNA"/>
</dbReference>